<sequence>MQRHKSSCARNGSQPPPATGRVCRTCRSAAVANAVRPCIIHTVSHAFTPATGTQPCIGLAARQRWQTPLAHVSLTWCPRAQSCRTRHPQRRLAPLTMYQSHGEIASCSQFGRSLRQRGRAGWRGWGAGDRALRGVGRLQAARRLCMLGPEGACPTTYGSQGVAGGANRAV</sequence>
<organism evidence="2 3">
    <name type="scientific">Emiliania huxleyi (strain CCMP1516)</name>
    <dbReference type="NCBI Taxonomy" id="280463"/>
    <lineage>
        <taxon>Eukaryota</taxon>
        <taxon>Haptista</taxon>
        <taxon>Haptophyta</taxon>
        <taxon>Prymnesiophyceae</taxon>
        <taxon>Isochrysidales</taxon>
        <taxon>Noelaerhabdaceae</taxon>
        <taxon>Emiliania</taxon>
    </lineage>
</organism>
<dbReference type="PaxDb" id="2903-EOD03656"/>
<evidence type="ECO:0000256" key="1">
    <source>
        <dbReference type="SAM" id="MobiDB-lite"/>
    </source>
</evidence>
<name>A0A0D3IKH5_EMIH1</name>
<dbReference type="KEGG" id="ehx:EMIHUDRAFT_460300"/>
<keyword evidence="3" id="KW-1185">Reference proteome</keyword>
<protein>
    <submittedName>
        <fullName evidence="2">Uncharacterized protein</fullName>
    </submittedName>
</protein>
<dbReference type="EnsemblProtists" id="EOD11760">
    <property type="protein sequence ID" value="EOD11760"/>
    <property type="gene ID" value="EMIHUDRAFT_459727"/>
</dbReference>
<dbReference type="Proteomes" id="UP000013827">
    <property type="component" value="Unassembled WGS sequence"/>
</dbReference>
<evidence type="ECO:0000313" key="2">
    <source>
        <dbReference type="EnsemblProtists" id="EOD11760"/>
    </source>
</evidence>
<evidence type="ECO:0000313" key="3">
    <source>
        <dbReference type="Proteomes" id="UP000013827"/>
    </source>
</evidence>
<dbReference type="EnsemblProtists" id="EOD03656">
    <property type="protein sequence ID" value="EOD03656"/>
    <property type="gene ID" value="EMIHUDRAFT_460300"/>
</dbReference>
<dbReference type="KEGG" id="ehx:EMIHUDRAFT_459727"/>
<feature type="region of interest" description="Disordered" evidence="1">
    <location>
        <begin position="1"/>
        <end position="20"/>
    </location>
</feature>
<reference evidence="2" key="2">
    <citation type="submission" date="2024-10" db="UniProtKB">
        <authorList>
            <consortium name="EnsemblProtists"/>
        </authorList>
    </citation>
    <scope>IDENTIFICATION</scope>
</reference>
<dbReference type="RefSeq" id="XP_005764189.1">
    <property type="nucleotide sequence ID" value="XM_005764132.1"/>
</dbReference>
<dbReference type="GeneID" id="17249806"/>
<dbReference type="RefSeq" id="XP_005756085.1">
    <property type="nucleotide sequence ID" value="XM_005756028.1"/>
</dbReference>
<reference evidence="3" key="1">
    <citation type="journal article" date="2013" name="Nature">
        <title>Pan genome of the phytoplankton Emiliania underpins its global distribution.</title>
        <authorList>
            <person name="Read B.A."/>
            <person name="Kegel J."/>
            <person name="Klute M.J."/>
            <person name="Kuo A."/>
            <person name="Lefebvre S.C."/>
            <person name="Maumus F."/>
            <person name="Mayer C."/>
            <person name="Miller J."/>
            <person name="Monier A."/>
            <person name="Salamov A."/>
            <person name="Young J."/>
            <person name="Aguilar M."/>
            <person name="Claverie J.M."/>
            <person name="Frickenhaus S."/>
            <person name="Gonzalez K."/>
            <person name="Herman E.K."/>
            <person name="Lin Y.C."/>
            <person name="Napier J."/>
            <person name="Ogata H."/>
            <person name="Sarno A.F."/>
            <person name="Shmutz J."/>
            <person name="Schroeder D."/>
            <person name="de Vargas C."/>
            <person name="Verret F."/>
            <person name="von Dassow P."/>
            <person name="Valentin K."/>
            <person name="Van de Peer Y."/>
            <person name="Wheeler G."/>
            <person name="Dacks J.B."/>
            <person name="Delwiche C.F."/>
            <person name="Dyhrman S.T."/>
            <person name="Glockner G."/>
            <person name="John U."/>
            <person name="Richards T."/>
            <person name="Worden A.Z."/>
            <person name="Zhang X."/>
            <person name="Grigoriev I.V."/>
            <person name="Allen A.E."/>
            <person name="Bidle K."/>
            <person name="Borodovsky M."/>
            <person name="Bowler C."/>
            <person name="Brownlee C."/>
            <person name="Cock J.M."/>
            <person name="Elias M."/>
            <person name="Gladyshev V.N."/>
            <person name="Groth M."/>
            <person name="Guda C."/>
            <person name="Hadaegh A."/>
            <person name="Iglesias-Rodriguez M.D."/>
            <person name="Jenkins J."/>
            <person name="Jones B.M."/>
            <person name="Lawson T."/>
            <person name="Leese F."/>
            <person name="Lindquist E."/>
            <person name="Lobanov A."/>
            <person name="Lomsadze A."/>
            <person name="Malik S.B."/>
            <person name="Marsh M.E."/>
            <person name="Mackinder L."/>
            <person name="Mock T."/>
            <person name="Mueller-Roeber B."/>
            <person name="Pagarete A."/>
            <person name="Parker M."/>
            <person name="Probert I."/>
            <person name="Quesneville H."/>
            <person name="Raines C."/>
            <person name="Rensing S.A."/>
            <person name="Riano-Pachon D.M."/>
            <person name="Richier S."/>
            <person name="Rokitta S."/>
            <person name="Shiraiwa Y."/>
            <person name="Soanes D.M."/>
            <person name="van der Giezen M."/>
            <person name="Wahlund T.M."/>
            <person name="Williams B."/>
            <person name="Wilson W."/>
            <person name="Wolfe G."/>
            <person name="Wurch L.L."/>
        </authorList>
    </citation>
    <scope>NUCLEOTIDE SEQUENCE</scope>
</reference>
<dbReference type="AlphaFoldDB" id="A0A0D3IKH5"/>
<accession>A0A0D3IKH5</accession>
<proteinExistence type="predicted"/>
<dbReference type="GeneID" id="17257914"/>
<dbReference type="HOGENOM" id="CLU_1573564_0_0_1"/>